<evidence type="ECO:0000259" key="1">
    <source>
        <dbReference type="PROSITE" id="PS50234"/>
    </source>
</evidence>
<accession>A0AA35SLJ3</accession>
<sequence length="165" mass="17802">MAGCKDYIILCLDTGPSMDTAPLDEGETRLETALNIASRVVQQKMFAGSKDFVGLVLFGTNDTDNELAVDGEGYQHITVAWQPAQPSLEFLRYLTNQITAGDTPGDFIDALVVAMDVLVKTVSTAKRVGEKKIYLITDVGSEYTDDGLGEIAAGLRDRGIQLIVV</sequence>
<dbReference type="GO" id="GO:0000723">
    <property type="term" value="P:telomere maintenance"/>
    <property type="evidence" value="ECO:0007669"/>
    <property type="project" value="TreeGrafter"/>
</dbReference>
<dbReference type="Gene3D" id="3.40.50.410">
    <property type="entry name" value="von Willebrand factor, type A domain"/>
    <property type="match status" value="1"/>
</dbReference>
<keyword evidence="3" id="KW-1185">Reference proteome</keyword>
<protein>
    <submittedName>
        <fullName evidence="2">X-ray repair cross-complementing protein 5</fullName>
    </submittedName>
</protein>
<dbReference type="Proteomes" id="UP001174909">
    <property type="component" value="Unassembled WGS sequence"/>
</dbReference>
<organism evidence="2 3">
    <name type="scientific">Geodia barretti</name>
    <name type="common">Barrett's horny sponge</name>
    <dbReference type="NCBI Taxonomy" id="519541"/>
    <lineage>
        <taxon>Eukaryota</taxon>
        <taxon>Metazoa</taxon>
        <taxon>Porifera</taxon>
        <taxon>Demospongiae</taxon>
        <taxon>Heteroscleromorpha</taxon>
        <taxon>Tetractinellida</taxon>
        <taxon>Astrophorina</taxon>
        <taxon>Geodiidae</taxon>
        <taxon>Geodia</taxon>
    </lineage>
</organism>
<dbReference type="PANTHER" id="PTHR12604">
    <property type="entry name" value="KU AUTOANTIGEN DNA HELICASE"/>
    <property type="match status" value="1"/>
</dbReference>
<dbReference type="AlphaFoldDB" id="A0AA35SLJ3"/>
<proteinExistence type="predicted"/>
<dbReference type="Pfam" id="PF03731">
    <property type="entry name" value="Ku_N"/>
    <property type="match status" value="1"/>
</dbReference>
<evidence type="ECO:0000313" key="2">
    <source>
        <dbReference type="EMBL" id="CAI8032325.1"/>
    </source>
</evidence>
<dbReference type="GO" id="GO:0042162">
    <property type="term" value="F:telomeric DNA binding"/>
    <property type="evidence" value="ECO:0007669"/>
    <property type="project" value="TreeGrafter"/>
</dbReference>
<gene>
    <name evidence="2" type="ORF">GBAR_LOCUS18276</name>
</gene>
<dbReference type="GO" id="GO:0003690">
    <property type="term" value="F:double-stranded DNA binding"/>
    <property type="evidence" value="ECO:0007669"/>
    <property type="project" value="TreeGrafter"/>
</dbReference>
<dbReference type="GO" id="GO:0006303">
    <property type="term" value="P:double-strand break repair via nonhomologous end joining"/>
    <property type="evidence" value="ECO:0007669"/>
    <property type="project" value="TreeGrafter"/>
</dbReference>
<dbReference type="SUPFAM" id="SSF53300">
    <property type="entry name" value="vWA-like"/>
    <property type="match status" value="1"/>
</dbReference>
<comment type="caution">
    <text evidence="2">The sequence shown here is derived from an EMBL/GenBank/DDBJ whole genome shotgun (WGS) entry which is preliminary data.</text>
</comment>
<reference evidence="2" key="1">
    <citation type="submission" date="2023-03" db="EMBL/GenBank/DDBJ databases">
        <authorList>
            <person name="Steffen K."/>
            <person name="Cardenas P."/>
        </authorList>
    </citation>
    <scope>NUCLEOTIDE SEQUENCE</scope>
</reference>
<feature type="domain" description="VWFA" evidence="1">
    <location>
        <begin position="7"/>
        <end position="165"/>
    </location>
</feature>
<dbReference type="InterPro" id="IPR005161">
    <property type="entry name" value="Ku_N"/>
</dbReference>
<dbReference type="InterPro" id="IPR036465">
    <property type="entry name" value="vWFA_dom_sf"/>
</dbReference>
<dbReference type="PROSITE" id="PS50234">
    <property type="entry name" value="VWFA"/>
    <property type="match status" value="1"/>
</dbReference>
<dbReference type="PANTHER" id="PTHR12604:SF4">
    <property type="entry name" value="X-RAY REPAIR CROSS-COMPLEMENTING PROTEIN 5"/>
    <property type="match status" value="1"/>
</dbReference>
<dbReference type="EMBL" id="CASHTH010002598">
    <property type="protein sequence ID" value="CAI8032325.1"/>
    <property type="molecule type" value="Genomic_DNA"/>
</dbReference>
<evidence type="ECO:0000313" key="3">
    <source>
        <dbReference type="Proteomes" id="UP001174909"/>
    </source>
</evidence>
<dbReference type="InterPro" id="IPR002035">
    <property type="entry name" value="VWF_A"/>
</dbReference>
<dbReference type="GO" id="GO:0043564">
    <property type="term" value="C:Ku70:Ku80 complex"/>
    <property type="evidence" value="ECO:0007669"/>
    <property type="project" value="TreeGrafter"/>
</dbReference>
<name>A0AA35SLJ3_GEOBA</name>